<dbReference type="RefSeq" id="XP_005842888.1">
    <property type="nucleotide sequence ID" value="XM_005842826.1"/>
</dbReference>
<evidence type="ECO:0000256" key="1">
    <source>
        <dbReference type="SAM" id="MobiDB-lite"/>
    </source>
</evidence>
<name>E1ZTS0_CHLVA</name>
<gene>
    <name evidence="3" type="ORF">CHLNCDRAFT_142495</name>
</gene>
<reference evidence="3 4" key="1">
    <citation type="journal article" date="2010" name="Plant Cell">
        <title>The Chlorella variabilis NC64A genome reveals adaptation to photosymbiosis, coevolution with viruses, and cryptic sex.</title>
        <authorList>
            <person name="Blanc G."/>
            <person name="Duncan G."/>
            <person name="Agarkova I."/>
            <person name="Borodovsky M."/>
            <person name="Gurnon J."/>
            <person name="Kuo A."/>
            <person name="Lindquist E."/>
            <person name="Lucas S."/>
            <person name="Pangilinan J."/>
            <person name="Polle J."/>
            <person name="Salamov A."/>
            <person name="Terry A."/>
            <person name="Yamada T."/>
            <person name="Dunigan D.D."/>
            <person name="Grigoriev I.V."/>
            <person name="Claverie J.M."/>
            <person name="Van Etten J.L."/>
        </authorList>
    </citation>
    <scope>NUCLEOTIDE SEQUENCE [LARGE SCALE GENOMIC DNA]</scope>
    <source>
        <strain evidence="3 4">NC64A</strain>
    </source>
</reference>
<keyword evidence="2" id="KW-0732">Signal</keyword>
<dbReference type="InParanoid" id="E1ZTS0"/>
<dbReference type="GeneID" id="17350216"/>
<evidence type="ECO:0000313" key="3">
    <source>
        <dbReference type="EMBL" id="EFN50776.1"/>
    </source>
</evidence>
<organism evidence="4">
    <name type="scientific">Chlorella variabilis</name>
    <name type="common">Green alga</name>
    <dbReference type="NCBI Taxonomy" id="554065"/>
    <lineage>
        <taxon>Eukaryota</taxon>
        <taxon>Viridiplantae</taxon>
        <taxon>Chlorophyta</taxon>
        <taxon>core chlorophytes</taxon>
        <taxon>Trebouxiophyceae</taxon>
        <taxon>Chlorellales</taxon>
        <taxon>Chlorellaceae</taxon>
        <taxon>Chlorella clade</taxon>
        <taxon>Chlorella</taxon>
    </lineage>
</organism>
<feature type="chain" id="PRO_5003156692" evidence="2">
    <location>
        <begin position="19"/>
        <end position="402"/>
    </location>
</feature>
<accession>E1ZTS0</accession>
<dbReference type="Proteomes" id="UP000008141">
    <property type="component" value="Unassembled WGS sequence"/>
</dbReference>
<protein>
    <submittedName>
        <fullName evidence="3">Expressed protein</fullName>
    </submittedName>
</protein>
<proteinExistence type="predicted"/>
<sequence length="402" mass="42679">MVPLLKALLVEIVASAGGRRVTPRMVADIAEGATAENLQFLLRVMEFCTAAEVVGGKHVEMMMNAVTGCKLDAPPGLANTAFKFGNKMGATSTLQRTATGVTDPVEEPGSPERDAGGDGGEASSGSVVERGGKPMGQAAQPRRRLRQQVVEDDESDTEAEVDASACITATAAAAAAEQHAPLGAQLGKRVRKPPKQFADHMLYDEGNAAAATADGRQHIPVAASGPREVLARITAEQMVALEAAIKEEHMARWNPAICQVRKPRKKEGEVGFAAAVLERITKQWPDLHSWLLSTDVDLIKKHIWKETKGKCPHEVTAAAQANEAAQQQAATEEAAATVLNRIPNAAGATWEQLKEFMTVVDADISTGNVGEWKGHDGLPATRIINRPAGTDWLCKPAAADCL</sequence>
<keyword evidence="4" id="KW-1185">Reference proteome</keyword>
<feature type="region of interest" description="Disordered" evidence="1">
    <location>
        <begin position="95"/>
        <end position="158"/>
    </location>
</feature>
<evidence type="ECO:0000313" key="4">
    <source>
        <dbReference type="Proteomes" id="UP000008141"/>
    </source>
</evidence>
<dbReference type="KEGG" id="cvr:CHLNCDRAFT_142495"/>
<feature type="signal peptide" evidence="2">
    <location>
        <begin position="1"/>
        <end position="18"/>
    </location>
</feature>
<evidence type="ECO:0000256" key="2">
    <source>
        <dbReference type="SAM" id="SignalP"/>
    </source>
</evidence>
<dbReference type="EMBL" id="GL433874">
    <property type="protein sequence ID" value="EFN50776.1"/>
    <property type="molecule type" value="Genomic_DNA"/>
</dbReference>
<dbReference type="AlphaFoldDB" id="E1ZTS0"/>